<reference evidence="2 3" key="1">
    <citation type="submission" date="2023-09" db="EMBL/GenBank/DDBJ databases">
        <authorList>
            <person name="Rey-Velasco X."/>
        </authorList>
    </citation>
    <scope>NUCLEOTIDE SEQUENCE [LARGE SCALE GENOMIC DNA]</scope>
    <source>
        <strain evidence="2 3">W345</strain>
    </source>
</reference>
<evidence type="ECO:0000313" key="3">
    <source>
        <dbReference type="Proteomes" id="UP001254608"/>
    </source>
</evidence>
<dbReference type="EMBL" id="JAVRIC010000049">
    <property type="protein sequence ID" value="MDT0499286.1"/>
    <property type="molecule type" value="Genomic_DNA"/>
</dbReference>
<protein>
    <submittedName>
        <fullName evidence="2">Uncharacterized protein</fullName>
    </submittedName>
</protein>
<evidence type="ECO:0000256" key="1">
    <source>
        <dbReference type="SAM" id="MobiDB-lite"/>
    </source>
</evidence>
<feature type="region of interest" description="Disordered" evidence="1">
    <location>
        <begin position="98"/>
        <end position="122"/>
    </location>
</feature>
<name>A0ABU2WN76_9GAMM</name>
<keyword evidence="3" id="KW-1185">Reference proteome</keyword>
<comment type="caution">
    <text evidence="2">The sequence shown here is derived from an EMBL/GenBank/DDBJ whole genome shotgun (WGS) entry which is preliminary data.</text>
</comment>
<organism evidence="2 3">
    <name type="scientific">Banduia mediterranea</name>
    <dbReference type="NCBI Taxonomy" id="3075609"/>
    <lineage>
        <taxon>Bacteria</taxon>
        <taxon>Pseudomonadati</taxon>
        <taxon>Pseudomonadota</taxon>
        <taxon>Gammaproteobacteria</taxon>
        <taxon>Nevskiales</taxon>
        <taxon>Algiphilaceae</taxon>
        <taxon>Banduia</taxon>
    </lineage>
</organism>
<gene>
    <name evidence="2" type="ORF">RM530_18245</name>
</gene>
<dbReference type="RefSeq" id="WP_311366696.1">
    <property type="nucleotide sequence ID" value="NZ_JAVRIC010000049.1"/>
</dbReference>
<proteinExistence type="predicted"/>
<evidence type="ECO:0000313" key="2">
    <source>
        <dbReference type="EMBL" id="MDT0499286.1"/>
    </source>
</evidence>
<dbReference type="Proteomes" id="UP001254608">
    <property type="component" value="Unassembled WGS sequence"/>
</dbReference>
<accession>A0ABU2WN76</accession>
<sequence length="122" mass="13327">MAVSIVNNAGSDLAIRLADGDEPWARGSAWSSESKTGRLRWVEDESVDGTVPVLDVVRGATVTSYRLRVFPLPAEYLSNDGKPKARLVLENDDLLYAMKPGQQRPGQPQPPRFPLRPDAASP</sequence>